<dbReference type="PANTHER" id="PTHR38134:SF2">
    <property type="entry name" value="GALACTOKINASE"/>
    <property type="match status" value="1"/>
</dbReference>
<keyword evidence="2" id="KW-1185">Reference proteome</keyword>
<dbReference type="SUPFAM" id="SSF53756">
    <property type="entry name" value="UDP-Glycosyltransferase/glycogen phosphorylase"/>
    <property type="match status" value="1"/>
</dbReference>
<dbReference type="Proteomes" id="UP000812277">
    <property type="component" value="Unassembled WGS sequence"/>
</dbReference>
<reference evidence="1 2" key="1">
    <citation type="submission" date="2021-07" db="EMBL/GenBank/DDBJ databases">
        <title>Paenibacillus radiodurans sp. nov., isolated from the southeastern edge of Tengger Desert.</title>
        <authorList>
            <person name="Zhang G."/>
        </authorList>
    </citation>
    <scope>NUCLEOTIDE SEQUENCE [LARGE SCALE GENOMIC DNA]</scope>
    <source>
        <strain evidence="1 2">DT7-4</strain>
    </source>
</reference>
<comment type="caution">
    <text evidence="1">The sequence shown here is derived from an EMBL/GenBank/DDBJ whole genome shotgun (WGS) entry which is preliminary data.</text>
</comment>
<evidence type="ECO:0008006" key="3">
    <source>
        <dbReference type="Google" id="ProtNLM"/>
    </source>
</evidence>
<dbReference type="PANTHER" id="PTHR38134">
    <property type="entry name" value="SLR1395 PROTEIN"/>
    <property type="match status" value="1"/>
</dbReference>
<dbReference type="RefSeq" id="WP_219873978.1">
    <property type="nucleotide sequence ID" value="NZ_JAHZIJ010000016.1"/>
</dbReference>
<evidence type="ECO:0000313" key="1">
    <source>
        <dbReference type="EMBL" id="MBW7476726.1"/>
    </source>
</evidence>
<organism evidence="1 2">
    <name type="scientific">Paenibacillus oenotherae</name>
    <dbReference type="NCBI Taxonomy" id="1435645"/>
    <lineage>
        <taxon>Bacteria</taxon>
        <taxon>Bacillati</taxon>
        <taxon>Bacillota</taxon>
        <taxon>Bacilli</taxon>
        <taxon>Bacillales</taxon>
        <taxon>Paenibacillaceae</taxon>
        <taxon>Paenibacillus</taxon>
    </lineage>
</organism>
<dbReference type="InterPro" id="IPR053205">
    <property type="entry name" value="GHMP_kinase_L-arabinokinase"/>
</dbReference>
<dbReference type="Gene3D" id="3.40.50.2000">
    <property type="entry name" value="Glycogen Phosphorylase B"/>
    <property type="match status" value="1"/>
</dbReference>
<accession>A0ABS7DA29</accession>
<name>A0ABS7DA29_9BACL</name>
<gene>
    <name evidence="1" type="ORF">K0T92_18570</name>
</gene>
<sequence length="368" mass="41366">MTVIAYYVSDYGYGHASRAVAITRELLKLQPGCTVIFCSSFPLGLLRDSFAGERQGDIRFRYVVNDIGYVLKEDSTEPDPERLADCCRSYVSGMGQRVEDECRFLSDESVALILSDISPVAFVAGSRLGITSIGISNFTWYTAYEEWLGKEELSWLYDAYRQMDYYFALSGASEEPQWGRRGSLSFDFFCREPDEHKTEQIVRQVNPCGERSVVFFGLGMTMNREQLQSWRFWEQDNIVFLVSHNMPVKRSNIVHIPACETESQHYIAASDLIITKAGWGTVGEAVCLGKPLLLLYRRQFKEDRATVRAASGRVRMSFVLEERLKAMTTELEDYLVPSPGGGKPGGKAGSGAAEEIASAICTIQWGRE</sequence>
<dbReference type="EMBL" id="JAHZIJ010000016">
    <property type="protein sequence ID" value="MBW7476726.1"/>
    <property type="molecule type" value="Genomic_DNA"/>
</dbReference>
<proteinExistence type="predicted"/>
<evidence type="ECO:0000313" key="2">
    <source>
        <dbReference type="Proteomes" id="UP000812277"/>
    </source>
</evidence>
<protein>
    <recommendedName>
        <fullName evidence="3">Glycosyl transferase family 28 C-terminal domain-containing protein</fullName>
    </recommendedName>
</protein>